<dbReference type="InterPro" id="IPR017441">
    <property type="entry name" value="Protein_kinase_ATP_BS"/>
</dbReference>
<dbReference type="InterPro" id="IPR008271">
    <property type="entry name" value="Ser/Thr_kinase_AS"/>
</dbReference>
<evidence type="ECO:0000256" key="2">
    <source>
        <dbReference type="ARBA" id="ARBA00022527"/>
    </source>
</evidence>
<dbReference type="EMBL" id="QFQP01000047">
    <property type="protein sequence ID" value="PZR05231.1"/>
    <property type="molecule type" value="Genomic_DNA"/>
</dbReference>
<dbReference type="Pfam" id="PF00069">
    <property type="entry name" value="Pkinase"/>
    <property type="match status" value="1"/>
</dbReference>
<evidence type="ECO:0000259" key="10">
    <source>
        <dbReference type="PROSITE" id="PS50011"/>
    </source>
</evidence>
<evidence type="ECO:0000256" key="8">
    <source>
        <dbReference type="ARBA" id="ARBA00048679"/>
    </source>
</evidence>
<evidence type="ECO:0000256" key="5">
    <source>
        <dbReference type="ARBA" id="ARBA00022777"/>
    </source>
</evidence>
<evidence type="ECO:0000256" key="9">
    <source>
        <dbReference type="PROSITE-ProRule" id="PRU10141"/>
    </source>
</evidence>
<dbReference type="FunFam" id="1.10.510.10:FF:000021">
    <property type="entry name" value="Serine/threonine protein kinase"/>
    <property type="match status" value="1"/>
</dbReference>
<evidence type="ECO:0000256" key="4">
    <source>
        <dbReference type="ARBA" id="ARBA00022741"/>
    </source>
</evidence>
<dbReference type="FunFam" id="3.30.200.20:FF:000035">
    <property type="entry name" value="Serine/threonine protein kinase Stk1"/>
    <property type="match status" value="1"/>
</dbReference>
<keyword evidence="3" id="KW-0808">Transferase</keyword>
<evidence type="ECO:0000313" key="12">
    <source>
        <dbReference type="Proteomes" id="UP000249061"/>
    </source>
</evidence>
<reference evidence="11 12" key="1">
    <citation type="submission" date="2017-08" db="EMBL/GenBank/DDBJ databases">
        <title>Infants hospitalized years apart are colonized by the same room-sourced microbial strains.</title>
        <authorList>
            <person name="Brooks B."/>
            <person name="Olm M.R."/>
            <person name="Firek B.A."/>
            <person name="Baker R."/>
            <person name="Thomas B.C."/>
            <person name="Morowitz M.J."/>
            <person name="Banfield J.F."/>
        </authorList>
    </citation>
    <scope>NUCLEOTIDE SEQUENCE [LARGE SCALE GENOMIC DNA]</scope>
    <source>
        <strain evidence="11">S2_003_000_R2_14</strain>
    </source>
</reference>
<dbReference type="SMART" id="SM00220">
    <property type="entry name" value="S_TKc"/>
    <property type="match status" value="1"/>
</dbReference>
<organism evidence="11 12">
    <name type="scientific">Archangium gephyra</name>
    <dbReference type="NCBI Taxonomy" id="48"/>
    <lineage>
        <taxon>Bacteria</taxon>
        <taxon>Pseudomonadati</taxon>
        <taxon>Myxococcota</taxon>
        <taxon>Myxococcia</taxon>
        <taxon>Myxococcales</taxon>
        <taxon>Cystobacterineae</taxon>
        <taxon>Archangiaceae</taxon>
        <taxon>Archangium</taxon>
    </lineage>
</organism>
<keyword evidence="4 9" id="KW-0547">Nucleotide-binding</keyword>
<evidence type="ECO:0000256" key="1">
    <source>
        <dbReference type="ARBA" id="ARBA00012513"/>
    </source>
</evidence>
<dbReference type="Gene3D" id="3.30.200.20">
    <property type="entry name" value="Phosphorylase Kinase, domain 1"/>
    <property type="match status" value="1"/>
</dbReference>
<evidence type="ECO:0000313" key="11">
    <source>
        <dbReference type="EMBL" id="PZR05231.1"/>
    </source>
</evidence>
<name>A0A2W5V5B8_9BACT</name>
<dbReference type="SUPFAM" id="SSF56112">
    <property type="entry name" value="Protein kinase-like (PK-like)"/>
    <property type="match status" value="1"/>
</dbReference>
<dbReference type="InterPro" id="IPR011009">
    <property type="entry name" value="Kinase-like_dom_sf"/>
</dbReference>
<comment type="catalytic activity">
    <reaction evidence="7">
        <text>L-threonyl-[protein] + ATP = O-phospho-L-threonyl-[protein] + ADP + H(+)</text>
        <dbReference type="Rhea" id="RHEA:46608"/>
        <dbReference type="Rhea" id="RHEA-COMP:11060"/>
        <dbReference type="Rhea" id="RHEA-COMP:11605"/>
        <dbReference type="ChEBI" id="CHEBI:15378"/>
        <dbReference type="ChEBI" id="CHEBI:30013"/>
        <dbReference type="ChEBI" id="CHEBI:30616"/>
        <dbReference type="ChEBI" id="CHEBI:61977"/>
        <dbReference type="ChEBI" id="CHEBI:456216"/>
        <dbReference type="EC" id="2.7.11.1"/>
    </reaction>
</comment>
<evidence type="ECO:0000256" key="6">
    <source>
        <dbReference type="ARBA" id="ARBA00022840"/>
    </source>
</evidence>
<dbReference type="Pfam" id="PF08308">
    <property type="entry name" value="PEGA"/>
    <property type="match status" value="1"/>
</dbReference>
<evidence type="ECO:0000256" key="3">
    <source>
        <dbReference type="ARBA" id="ARBA00022679"/>
    </source>
</evidence>
<dbReference type="AlphaFoldDB" id="A0A2W5V5B8"/>
<keyword evidence="5" id="KW-0418">Kinase</keyword>
<dbReference type="InterPro" id="IPR013229">
    <property type="entry name" value="PEGA"/>
</dbReference>
<dbReference type="Gene3D" id="1.10.510.10">
    <property type="entry name" value="Transferase(Phosphotransferase) domain 1"/>
    <property type="match status" value="1"/>
</dbReference>
<comment type="catalytic activity">
    <reaction evidence="8">
        <text>L-seryl-[protein] + ATP = O-phospho-L-seryl-[protein] + ADP + H(+)</text>
        <dbReference type="Rhea" id="RHEA:17989"/>
        <dbReference type="Rhea" id="RHEA-COMP:9863"/>
        <dbReference type="Rhea" id="RHEA-COMP:11604"/>
        <dbReference type="ChEBI" id="CHEBI:15378"/>
        <dbReference type="ChEBI" id="CHEBI:29999"/>
        <dbReference type="ChEBI" id="CHEBI:30616"/>
        <dbReference type="ChEBI" id="CHEBI:83421"/>
        <dbReference type="ChEBI" id="CHEBI:456216"/>
        <dbReference type="EC" id="2.7.11.1"/>
    </reaction>
</comment>
<keyword evidence="6 9" id="KW-0067">ATP-binding</keyword>
<dbReference type="InterPro" id="IPR000719">
    <property type="entry name" value="Prot_kinase_dom"/>
</dbReference>
<protein>
    <recommendedName>
        <fullName evidence="1">non-specific serine/threonine protein kinase</fullName>
        <ecNumber evidence="1">2.7.11.1</ecNumber>
    </recommendedName>
</protein>
<dbReference type="GO" id="GO:0004674">
    <property type="term" value="F:protein serine/threonine kinase activity"/>
    <property type="evidence" value="ECO:0007669"/>
    <property type="project" value="UniProtKB-KW"/>
</dbReference>
<sequence>MSGRSLKPVAFREEKTVNAVRAGDVLSGRYRLEEKVGEGGMGAVFVAHDTELDRKVAVKLLAAGLVNDAEVMERFEREARLTAKLDHPNIIPIYDVGRHEGRPFIVMKLLQGDSLAGRLRAKGGFTTDETLRLVRQLAAGLDYIHAQGFIHRDIKAGNIFVAPDGHATILDFGILRSKEATTGITRTGMVMGTPHYMAPEQALGLKDVDHRVDLYALAVVLFECLTGTLPFEADSELRLIQLQAHAPPPELVDRAPWIPKVVADVVKRALAKNPSERYGTAAELVTALEAAYAEAKASKSSLPAVQVTGPVPTTAPSLRRQQISRTNLQVVNAALPTTTPSTNELAEVVRPKRAPMILGVLAVVLLMVGGVWYATREPVVEPTPLPTPPLVAEVDDAGEEDVVDAGEVEVVVDDGVDAGVFIAELEDAGVSVDAGAALVETTPIKKQPATKKKGRVNVITTRGGEPYWAQVSIDGVAKGRTPLLLDLAPGRYAVRIERSGFKSVTRDVRVVAGKPVVVKLELTP</sequence>
<accession>A0A2W5V5B8</accession>
<evidence type="ECO:0000256" key="7">
    <source>
        <dbReference type="ARBA" id="ARBA00047899"/>
    </source>
</evidence>
<dbReference type="CDD" id="cd14014">
    <property type="entry name" value="STKc_PknB_like"/>
    <property type="match status" value="1"/>
</dbReference>
<dbReference type="PROSITE" id="PS50011">
    <property type="entry name" value="PROTEIN_KINASE_DOM"/>
    <property type="match status" value="1"/>
</dbReference>
<feature type="binding site" evidence="9">
    <location>
        <position position="59"/>
    </location>
    <ligand>
        <name>ATP</name>
        <dbReference type="ChEBI" id="CHEBI:30616"/>
    </ligand>
</feature>
<proteinExistence type="predicted"/>
<comment type="caution">
    <text evidence="11">The sequence shown here is derived from an EMBL/GenBank/DDBJ whole genome shotgun (WGS) entry which is preliminary data.</text>
</comment>
<dbReference type="Proteomes" id="UP000249061">
    <property type="component" value="Unassembled WGS sequence"/>
</dbReference>
<dbReference type="PROSITE" id="PS00108">
    <property type="entry name" value="PROTEIN_KINASE_ST"/>
    <property type="match status" value="1"/>
</dbReference>
<dbReference type="Gene3D" id="2.60.40.1120">
    <property type="entry name" value="Carboxypeptidase-like, regulatory domain"/>
    <property type="match status" value="1"/>
</dbReference>
<keyword evidence="2" id="KW-0723">Serine/threonine-protein kinase</keyword>
<gene>
    <name evidence="11" type="ORF">DI536_32860</name>
</gene>
<dbReference type="PROSITE" id="PS00107">
    <property type="entry name" value="PROTEIN_KINASE_ATP"/>
    <property type="match status" value="1"/>
</dbReference>
<dbReference type="EC" id="2.7.11.1" evidence="1"/>
<dbReference type="GO" id="GO:0005524">
    <property type="term" value="F:ATP binding"/>
    <property type="evidence" value="ECO:0007669"/>
    <property type="project" value="UniProtKB-UniRule"/>
</dbReference>
<dbReference type="PANTHER" id="PTHR43289">
    <property type="entry name" value="MITOGEN-ACTIVATED PROTEIN KINASE KINASE KINASE 20-RELATED"/>
    <property type="match status" value="1"/>
</dbReference>
<dbReference type="PANTHER" id="PTHR43289:SF6">
    <property type="entry name" value="SERINE_THREONINE-PROTEIN KINASE NEKL-3"/>
    <property type="match status" value="1"/>
</dbReference>
<feature type="domain" description="Protein kinase" evidence="10">
    <location>
        <begin position="30"/>
        <end position="292"/>
    </location>
</feature>